<dbReference type="AlphaFoldDB" id="A0A6G0IDM8"/>
<evidence type="ECO:0000313" key="1">
    <source>
        <dbReference type="EMBL" id="KAE8289457.1"/>
    </source>
</evidence>
<dbReference type="EMBL" id="REGW02000011">
    <property type="protein sequence ID" value="KAE8289457.1"/>
    <property type="molecule type" value="Genomic_DNA"/>
</dbReference>
<protein>
    <submittedName>
        <fullName evidence="1">Zinc finger BED domain-containing protein 5 Transposon-derived Buster1 transposase-like protein</fullName>
    </submittedName>
</protein>
<sequence length="573" mass="65869">MHAGKYEKEYPAKTPLRAARLKELKARLSEQQAQFTRPNEQSKAATIASYRASHILAKHKKPFKDGEAWKEGFLEAADSLFDGFKNKTEIMKAIKDVQMSRNTTTKRCEVMAVDVEEQLRKDIDACECFSLQFDELTDMVDVAQLCVFIRMVFEDMSAREELLTMLPLKGQTRGEDIFNAFMTFARETKLPLFKLISITTDGAPAMIGRTNGFIALCKQSESFPDILNYHCIIHQQALSGKIVQMKDVMDICMKIVCSVRARSLQRRLFRAHLEESDAEHTELLLHTDVRWLSRGKFLARFTELLPEIKEFLKLSKHADYHDKLNDHQWLLDLSFLTDLTHELNLLNVDLEGKDKDVVQMMSSVNTFKSKLQLMSRRLQQRDLHTNFPNMHAELQSQGKRLTQLDIDRYMEHVQNVSSEFERRFTDFATLEPVATYMCNPFGANVAVRDIADKVKSLFDLERDAIENEILKLQKDIVMKAKSTSAPPGKHAAFWELLLDEKYPNLRRCALNLTALFGSTYLCECAFSHMKIIKSKYRSTMTDDHLVACLRLAISTYTPAYEKLASSSQCQVSH</sequence>
<gene>
    <name evidence="1" type="ORF">D5F01_LYC11158</name>
</gene>
<comment type="caution">
    <text evidence="1">The sequence shown here is derived from an EMBL/GenBank/DDBJ whole genome shotgun (WGS) entry which is preliminary data.</text>
</comment>
<name>A0A6G0IDM8_LARCR</name>
<evidence type="ECO:0000313" key="2">
    <source>
        <dbReference type="Proteomes" id="UP000424527"/>
    </source>
</evidence>
<organism evidence="1 2">
    <name type="scientific">Larimichthys crocea</name>
    <name type="common">Large yellow croaker</name>
    <name type="synonym">Pseudosciaena crocea</name>
    <dbReference type="NCBI Taxonomy" id="215358"/>
    <lineage>
        <taxon>Eukaryota</taxon>
        <taxon>Metazoa</taxon>
        <taxon>Chordata</taxon>
        <taxon>Craniata</taxon>
        <taxon>Vertebrata</taxon>
        <taxon>Euteleostomi</taxon>
        <taxon>Actinopterygii</taxon>
        <taxon>Neopterygii</taxon>
        <taxon>Teleostei</taxon>
        <taxon>Neoteleostei</taxon>
        <taxon>Acanthomorphata</taxon>
        <taxon>Eupercaria</taxon>
        <taxon>Sciaenidae</taxon>
        <taxon>Larimichthys</taxon>
    </lineage>
</organism>
<dbReference type="PANTHER" id="PTHR45913:SF21">
    <property type="entry name" value="DUF4371 DOMAIN-CONTAINING PROTEIN"/>
    <property type="match status" value="1"/>
</dbReference>
<dbReference type="SUPFAM" id="SSF53098">
    <property type="entry name" value="Ribonuclease H-like"/>
    <property type="match status" value="1"/>
</dbReference>
<accession>A0A6G0IDM8</accession>
<dbReference type="PANTHER" id="PTHR45913">
    <property type="entry name" value="EPM2A-INTERACTING PROTEIN 1"/>
    <property type="match status" value="1"/>
</dbReference>
<dbReference type="InterPro" id="IPR012337">
    <property type="entry name" value="RNaseH-like_sf"/>
</dbReference>
<dbReference type="Proteomes" id="UP000424527">
    <property type="component" value="Unassembled WGS sequence"/>
</dbReference>
<reference evidence="1 2" key="1">
    <citation type="submission" date="2019-07" db="EMBL/GenBank/DDBJ databases">
        <title>Chromosome genome assembly for large yellow croaker.</title>
        <authorList>
            <person name="Xiao S."/>
        </authorList>
    </citation>
    <scope>NUCLEOTIDE SEQUENCE [LARGE SCALE GENOMIC DNA]</scope>
    <source>
        <strain evidence="1">JMULYC20181020</strain>
        <tissue evidence="1">Muscle</tissue>
    </source>
</reference>
<proteinExistence type="predicted"/>
<keyword evidence="2" id="KW-1185">Reference proteome</keyword>